<dbReference type="HOGENOM" id="CLU_180777_1_0_3"/>
<gene>
    <name evidence="2" type="ordered locus">P9215_01421</name>
</gene>
<reference evidence="2 3" key="1">
    <citation type="journal article" date="2007" name="PLoS Genet.">
        <title>Patterns and implications of gene gain and loss in the evolution of Prochlorococcus.</title>
        <authorList>
            <person name="Kettler G.C."/>
            <person name="Martiny A.C."/>
            <person name="Huang K."/>
            <person name="Zucker J."/>
            <person name="Coleman M.L."/>
            <person name="Rodrigue S."/>
            <person name="Chen F."/>
            <person name="Lapidus A."/>
            <person name="Ferriera S."/>
            <person name="Johnson J."/>
            <person name="Steglich C."/>
            <person name="Church G.M."/>
            <person name="Richardson P."/>
            <person name="Chisholm S.W."/>
        </authorList>
    </citation>
    <scope>NUCLEOTIDE SEQUENCE [LARGE SCALE GENOMIC DNA]</scope>
    <source>
        <strain evidence="2 3">MIT 9215</strain>
    </source>
</reference>
<evidence type="ECO:0000256" key="1">
    <source>
        <dbReference type="HAMAP-Rule" id="MF_01360"/>
    </source>
</evidence>
<accession>A8G2D0</accession>
<dbReference type="InterPro" id="IPR020885">
    <property type="entry name" value="UPF0367"/>
</dbReference>
<name>A8G2D0_PROM2</name>
<evidence type="ECO:0000313" key="2">
    <source>
        <dbReference type="EMBL" id="ABV49761.1"/>
    </source>
</evidence>
<dbReference type="AlphaFoldDB" id="A8G2D0"/>
<protein>
    <recommendedName>
        <fullName evidence="1">UPF0367 protein P9215_01421</fullName>
    </recommendedName>
</protein>
<dbReference type="STRING" id="93060.P9215_01421"/>
<dbReference type="Pfam" id="PF26132">
    <property type="entry name" value="UPF0367"/>
    <property type="match status" value="1"/>
</dbReference>
<dbReference type="HAMAP" id="MF_01360">
    <property type="entry name" value="UPF0367"/>
    <property type="match status" value="1"/>
</dbReference>
<dbReference type="KEGG" id="pmh:P9215_01421"/>
<dbReference type="Proteomes" id="UP000002014">
    <property type="component" value="Chromosome"/>
</dbReference>
<sequence length="93" mass="10621">MMIMYSLELSLRYSPFPLSIQKKEFDDVKRIYDEIKSSMNETLDSSNLIELRCDKVQDKLIAVKAKEIISVQIYEKSSVAGGAKRPGFSLNID</sequence>
<dbReference type="EMBL" id="CP000825">
    <property type="protein sequence ID" value="ABV49761.1"/>
    <property type="molecule type" value="Genomic_DNA"/>
</dbReference>
<dbReference type="eggNOG" id="ENOG5032YB3">
    <property type="taxonomic scope" value="Bacteria"/>
</dbReference>
<organism evidence="2 3">
    <name type="scientific">Prochlorococcus marinus (strain MIT 9215)</name>
    <dbReference type="NCBI Taxonomy" id="93060"/>
    <lineage>
        <taxon>Bacteria</taxon>
        <taxon>Bacillati</taxon>
        <taxon>Cyanobacteriota</taxon>
        <taxon>Cyanophyceae</taxon>
        <taxon>Synechococcales</taxon>
        <taxon>Prochlorococcaceae</taxon>
        <taxon>Prochlorococcus</taxon>
    </lineage>
</organism>
<dbReference type="NCBIfam" id="NF010236">
    <property type="entry name" value="PRK13683.1"/>
    <property type="match status" value="1"/>
</dbReference>
<proteinExistence type="inferred from homology"/>
<evidence type="ECO:0000313" key="3">
    <source>
        <dbReference type="Proteomes" id="UP000002014"/>
    </source>
</evidence>
<comment type="similarity">
    <text evidence="1">Belongs to the UPF0367 family.</text>
</comment>